<evidence type="ECO:0000313" key="2">
    <source>
        <dbReference type="EMBL" id="KLU03000.1"/>
    </source>
</evidence>
<keyword evidence="3" id="KW-1185">Reference proteome</keyword>
<name>A0A0J1B852_RHOIS</name>
<dbReference type="EMBL" id="LECT01000042">
    <property type="protein sequence ID" value="KLU03000.1"/>
    <property type="molecule type" value="Genomic_DNA"/>
</dbReference>
<gene>
    <name evidence="2" type="ORF">RISK_004970</name>
</gene>
<sequence>MAEVTRGFSASVASRVLDESSGEALYHRDIETPFGSAKETGHD</sequence>
<evidence type="ECO:0000313" key="3">
    <source>
        <dbReference type="Proteomes" id="UP000036367"/>
    </source>
</evidence>
<comment type="caution">
    <text evidence="2">The sequence shown here is derived from an EMBL/GenBank/DDBJ whole genome shotgun (WGS) entry which is preliminary data.</text>
</comment>
<accession>A0A0J1B852</accession>
<dbReference type="Proteomes" id="UP000036367">
    <property type="component" value="Unassembled WGS sequence"/>
</dbReference>
<evidence type="ECO:0000256" key="1">
    <source>
        <dbReference type="SAM" id="MobiDB-lite"/>
    </source>
</evidence>
<dbReference type="AlphaFoldDB" id="A0A0J1B852"/>
<dbReference type="PATRIC" id="fig|595434.4.peg.4717"/>
<protein>
    <submittedName>
        <fullName evidence="2">Uncharacterized protein</fullName>
    </submittedName>
</protein>
<organism evidence="2 3">
    <name type="scientific">Rhodopirellula islandica</name>
    <dbReference type="NCBI Taxonomy" id="595434"/>
    <lineage>
        <taxon>Bacteria</taxon>
        <taxon>Pseudomonadati</taxon>
        <taxon>Planctomycetota</taxon>
        <taxon>Planctomycetia</taxon>
        <taxon>Pirellulales</taxon>
        <taxon>Pirellulaceae</taxon>
        <taxon>Rhodopirellula</taxon>
    </lineage>
</organism>
<proteinExistence type="predicted"/>
<feature type="region of interest" description="Disordered" evidence="1">
    <location>
        <begin position="19"/>
        <end position="43"/>
    </location>
</feature>
<reference evidence="2" key="1">
    <citation type="submission" date="2015-05" db="EMBL/GenBank/DDBJ databases">
        <title>Permanent draft genome of Rhodopirellula islandicus K833.</title>
        <authorList>
            <person name="Kizina J."/>
            <person name="Richter M."/>
            <person name="Glockner F.O."/>
            <person name="Harder J."/>
        </authorList>
    </citation>
    <scope>NUCLEOTIDE SEQUENCE [LARGE SCALE GENOMIC DNA]</scope>
    <source>
        <strain evidence="2">K833</strain>
    </source>
</reference>